<evidence type="ECO:0000256" key="1">
    <source>
        <dbReference type="SAM" id="MobiDB-lite"/>
    </source>
</evidence>
<feature type="region of interest" description="Disordered" evidence="1">
    <location>
        <begin position="179"/>
        <end position="222"/>
    </location>
</feature>
<accession>A0A1E1K754</accession>
<comment type="caution">
    <text evidence="2">The sequence shown here is derived from an EMBL/GenBank/DDBJ whole genome shotgun (WGS) entry which is preliminary data.</text>
</comment>
<protein>
    <submittedName>
        <fullName evidence="2">Uncharacterized protein</fullName>
    </submittedName>
</protein>
<feature type="region of interest" description="Disordered" evidence="1">
    <location>
        <begin position="1"/>
        <end position="84"/>
    </location>
</feature>
<keyword evidence="3" id="KW-1185">Reference proteome</keyword>
<evidence type="ECO:0000313" key="3">
    <source>
        <dbReference type="Proteomes" id="UP000178129"/>
    </source>
</evidence>
<dbReference type="Proteomes" id="UP000178129">
    <property type="component" value="Unassembled WGS sequence"/>
</dbReference>
<feature type="compositionally biased region" description="Polar residues" evidence="1">
    <location>
        <begin position="194"/>
        <end position="210"/>
    </location>
</feature>
<evidence type="ECO:0000313" key="2">
    <source>
        <dbReference type="EMBL" id="CZS93822.1"/>
    </source>
</evidence>
<gene>
    <name evidence="2" type="ORF">RCO7_08015</name>
</gene>
<organism evidence="2 3">
    <name type="scientific">Rhynchosporium graminicola</name>
    <dbReference type="NCBI Taxonomy" id="2792576"/>
    <lineage>
        <taxon>Eukaryota</taxon>
        <taxon>Fungi</taxon>
        <taxon>Dikarya</taxon>
        <taxon>Ascomycota</taxon>
        <taxon>Pezizomycotina</taxon>
        <taxon>Leotiomycetes</taxon>
        <taxon>Helotiales</taxon>
        <taxon>Ploettnerulaceae</taxon>
        <taxon>Rhynchosporium</taxon>
    </lineage>
</organism>
<sequence length="222" mass="24759">MGRNRRGTNGRNFDHLIWEDRKAPRECPTAQGPRSSPGRPSFQPLQGPRNNYERFNTPPERRQNHPKQPWDVNQRNAPGRSINLSTPHCVDQGFITKSRWLKAYLTRSFSAALSQIEQWYPDDGGDEMDWQPDSTTVFKQLPGPTCICGELSRSAGNSLPRTAGEDVLQAQCLLEETQSGGFDGGSPAGDCRNESFSMKRSSGFSDTVGTVSDDVQRRDVSL</sequence>
<feature type="compositionally biased region" description="Basic and acidic residues" evidence="1">
    <location>
        <begin position="12"/>
        <end position="25"/>
    </location>
</feature>
<dbReference type="InParanoid" id="A0A1E1K754"/>
<dbReference type="EMBL" id="FJUW01000007">
    <property type="protein sequence ID" value="CZS93822.1"/>
    <property type="molecule type" value="Genomic_DNA"/>
</dbReference>
<feature type="compositionally biased region" description="Polar residues" evidence="1">
    <location>
        <begin position="71"/>
        <end position="84"/>
    </location>
</feature>
<dbReference type="AlphaFoldDB" id="A0A1E1K754"/>
<name>A0A1E1K754_9HELO</name>
<proteinExistence type="predicted"/>
<reference evidence="3" key="1">
    <citation type="submission" date="2016-03" db="EMBL/GenBank/DDBJ databases">
        <authorList>
            <person name="Ploux O."/>
        </authorList>
    </citation>
    <scope>NUCLEOTIDE SEQUENCE [LARGE SCALE GENOMIC DNA]</scope>
    <source>
        <strain evidence="3">UK7</strain>
    </source>
</reference>